<evidence type="ECO:0000256" key="1">
    <source>
        <dbReference type="ARBA" id="ARBA00022737"/>
    </source>
</evidence>
<keyword evidence="1" id="KW-0677">Repeat</keyword>
<evidence type="ECO:0000313" key="4">
    <source>
        <dbReference type="EMBL" id="WVZ87146.1"/>
    </source>
</evidence>
<dbReference type="InterPro" id="IPR002885">
    <property type="entry name" value="PPR_rpt"/>
</dbReference>
<dbReference type="NCBIfam" id="TIGR00756">
    <property type="entry name" value="PPR"/>
    <property type="match status" value="1"/>
</dbReference>
<evidence type="ECO:0000313" key="5">
    <source>
        <dbReference type="Proteomes" id="UP001341281"/>
    </source>
</evidence>
<dbReference type="InterPro" id="IPR011990">
    <property type="entry name" value="TPR-like_helical_dom_sf"/>
</dbReference>
<reference evidence="4 5" key="1">
    <citation type="submission" date="2024-02" db="EMBL/GenBank/DDBJ databases">
        <title>High-quality chromosome-scale genome assembly of Pensacola bahiagrass (Paspalum notatum Flugge var. saurae).</title>
        <authorList>
            <person name="Vega J.M."/>
            <person name="Podio M."/>
            <person name="Orjuela J."/>
            <person name="Siena L.A."/>
            <person name="Pessino S.C."/>
            <person name="Combes M.C."/>
            <person name="Mariac C."/>
            <person name="Albertini E."/>
            <person name="Pupilli F."/>
            <person name="Ortiz J.P.A."/>
            <person name="Leblanc O."/>
        </authorList>
    </citation>
    <scope>NUCLEOTIDE SEQUENCE [LARGE SCALE GENOMIC DNA]</scope>
    <source>
        <strain evidence="4">R1</strain>
        <tissue evidence="4">Leaf</tissue>
    </source>
</reference>
<dbReference type="GO" id="GO:0009451">
    <property type="term" value="P:RNA modification"/>
    <property type="evidence" value="ECO:0007669"/>
    <property type="project" value="InterPro"/>
</dbReference>
<name>A0AAQ3X757_PASNO</name>
<accession>A0AAQ3X757</accession>
<dbReference type="InterPro" id="IPR046960">
    <property type="entry name" value="PPR_At4g14850-like_plant"/>
</dbReference>
<dbReference type="AlphaFoldDB" id="A0AAQ3X757"/>
<protein>
    <recommendedName>
        <fullName evidence="6">Pentatricopeptide repeat-containing protein</fullName>
    </recommendedName>
</protein>
<dbReference type="Proteomes" id="UP001341281">
    <property type="component" value="Chromosome 07"/>
</dbReference>
<dbReference type="Gene3D" id="1.25.40.10">
    <property type="entry name" value="Tetratricopeptide repeat domain"/>
    <property type="match status" value="1"/>
</dbReference>
<organism evidence="4 5">
    <name type="scientific">Paspalum notatum var. saurae</name>
    <dbReference type="NCBI Taxonomy" id="547442"/>
    <lineage>
        <taxon>Eukaryota</taxon>
        <taxon>Viridiplantae</taxon>
        <taxon>Streptophyta</taxon>
        <taxon>Embryophyta</taxon>
        <taxon>Tracheophyta</taxon>
        <taxon>Spermatophyta</taxon>
        <taxon>Magnoliopsida</taxon>
        <taxon>Liliopsida</taxon>
        <taxon>Poales</taxon>
        <taxon>Poaceae</taxon>
        <taxon>PACMAD clade</taxon>
        <taxon>Panicoideae</taxon>
        <taxon>Andropogonodae</taxon>
        <taxon>Paspaleae</taxon>
        <taxon>Paspalinae</taxon>
        <taxon>Paspalum</taxon>
    </lineage>
</organism>
<feature type="repeat" description="PPR" evidence="3">
    <location>
        <begin position="15"/>
        <end position="49"/>
    </location>
</feature>
<gene>
    <name evidence="4" type="ORF">U9M48_033833</name>
</gene>
<proteinExistence type="predicted"/>
<dbReference type="Pfam" id="PF13041">
    <property type="entry name" value="PPR_2"/>
    <property type="match status" value="1"/>
</dbReference>
<dbReference type="PANTHER" id="PTHR47926">
    <property type="entry name" value="PENTATRICOPEPTIDE REPEAT-CONTAINING PROTEIN"/>
    <property type="match status" value="1"/>
</dbReference>
<dbReference type="PANTHER" id="PTHR47926:SF436">
    <property type="entry name" value="PENTATRICOPEPTIDE REPEAT-CONTAINING PROTEIN ELI1, CHLOROPLASTIC-LIKE ISOFORM X2"/>
    <property type="match status" value="1"/>
</dbReference>
<keyword evidence="5" id="KW-1185">Reference proteome</keyword>
<evidence type="ECO:0000256" key="3">
    <source>
        <dbReference type="PROSITE-ProRule" id="PRU00708"/>
    </source>
</evidence>
<dbReference type="EMBL" id="CP144751">
    <property type="protein sequence ID" value="WVZ87146.1"/>
    <property type="molecule type" value="Genomic_DNA"/>
</dbReference>
<evidence type="ECO:0000256" key="2">
    <source>
        <dbReference type="ARBA" id="ARBA00022946"/>
    </source>
</evidence>
<evidence type="ECO:0008006" key="6">
    <source>
        <dbReference type="Google" id="ProtNLM"/>
    </source>
</evidence>
<dbReference type="GO" id="GO:0003723">
    <property type="term" value="F:RNA binding"/>
    <property type="evidence" value="ECO:0007669"/>
    <property type="project" value="InterPro"/>
</dbReference>
<dbReference type="PROSITE" id="PS51375">
    <property type="entry name" value="PPR"/>
    <property type="match status" value="1"/>
</dbReference>
<keyword evidence="2" id="KW-0809">Transit peptide</keyword>
<sequence length="105" mass="11158">MGAAHCCFLSINTKNVEHWTSVIAGFAAHGQPDIALRLFVEMRQVGIEPNSVTIVAVLNACSHGGIIDEGLKCFGLMRSMAAWASSGQRSHTMAAWLISLGMLGS</sequence>